<sequence length="273" mass="30716">MSSPESNSGDNKNKNPTPVINKNVKQNTGVYIPRFRRIEKEACSAPQTSETVVDKPKENTTTKPEEILQPRRGRNFDATSLRVYPDSNPKRTNPTKNYTENNNNRAFNKNNPQQTGYNQNRNNRAQPNTYHKTPSEKQASTQQEIVPIKSSLEKGSSNQKIERKSGRAKSNSELTIEELTKSVEKLSTDDARSSEQSESVPSTPTRIPSAGRPVTSDLVARRLVGNILGIKVSKSKEALDLEKKKLAEARAQRLAKKKQEAKRLEESERIFLE</sequence>
<keyword evidence="1" id="KW-0175">Coiled coil</keyword>
<feature type="region of interest" description="Disordered" evidence="2">
    <location>
        <begin position="41"/>
        <end position="215"/>
    </location>
</feature>
<feature type="compositionally biased region" description="Polar residues" evidence="2">
    <location>
        <begin position="196"/>
        <end position="206"/>
    </location>
</feature>
<keyword evidence="4" id="KW-1185">Reference proteome</keyword>
<protein>
    <submittedName>
        <fullName evidence="3">Uncharacterized protein</fullName>
    </submittedName>
</protein>
<evidence type="ECO:0000256" key="2">
    <source>
        <dbReference type="SAM" id="MobiDB-lite"/>
    </source>
</evidence>
<dbReference type="Proteomes" id="UP001479436">
    <property type="component" value="Unassembled WGS sequence"/>
</dbReference>
<accession>A0ABR2W227</accession>
<name>A0ABR2W227_9FUNG</name>
<comment type="caution">
    <text evidence="3">The sequence shown here is derived from an EMBL/GenBank/DDBJ whole genome shotgun (WGS) entry which is preliminary data.</text>
</comment>
<feature type="compositionally biased region" description="Basic and acidic residues" evidence="2">
    <location>
        <begin position="52"/>
        <end position="69"/>
    </location>
</feature>
<feature type="region of interest" description="Disordered" evidence="2">
    <location>
        <begin position="1"/>
        <end position="28"/>
    </location>
</feature>
<feature type="compositionally biased region" description="Basic and acidic residues" evidence="2">
    <location>
        <begin position="178"/>
        <end position="195"/>
    </location>
</feature>
<proteinExistence type="predicted"/>
<evidence type="ECO:0000256" key="1">
    <source>
        <dbReference type="SAM" id="Coils"/>
    </source>
</evidence>
<feature type="compositionally biased region" description="Low complexity" evidence="2">
    <location>
        <begin position="92"/>
        <end position="111"/>
    </location>
</feature>
<organism evidence="3 4">
    <name type="scientific">Basidiobolus ranarum</name>
    <dbReference type="NCBI Taxonomy" id="34480"/>
    <lineage>
        <taxon>Eukaryota</taxon>
        <taxon>Fungi</taxon>
        <taxon>Fungi incertae sedis</taxon>
        <taxon>Zoopagomycota</taxon>
        <taxon>Entomophthoromycotina</taxon>
        <taxon>Basidiobolomycetes</taxon>
        <taxon>Basidiobolales</taxon>
        <taxon>Basidiobolaceae</taxon>
        <taxon>Basidiobolus</taxon>
    </lineage>
</organism>
<evidence type="ECO:0000313" key="4">
    <source>
        <dbReference type="Proteomes" id="UP001479436"/>
    </source>
</evidence>
<gene>
    <name evidence="3" type="ORF">K7432_006426</name>
</gene>
<feature type="compositionally biased region" description="Polar residues" evidence="2">
    <location>
        <begin position="112"/>
        <end position="144"/>
    </location>
</feature>
<dbReference type="EMBL" id="JASJQH010007159">
    <property type="protein sequence ID" value="KAK9717129.1"/>
    <property type="molecule type" value="Genomic_DNA"/>
</dbReference>
<feature type="coiled-coil region" evidence="1">
    <location>
        <begin position="232"/>
        <end position="267"/>
    </location>
</feature>
<reference evidence="3 4" key="1">
    <citation type="submission" date="2023-04" db="EMBL/GenBank/DDBJ databases">
        <title>Genome of Basidiobolus ranarum AG-B5.</title>
        <authorList>
            <person name="Stajich J.E."/>
            <person name="Carter-House D."/>
            <person name="Gryganskyi A."/>
        </authorList>
    </citation>
    <scope>NUCLEOTIDE SEQUENCE [LARGE SCALE GENOMIC DNA]</scope>
    <source>
        <strain evidence="3 4">AG-B5</strain>
    </source>
</reference>
<evidence type="ECO:0000313" key="3">
    <source>
        <dbReference type="EMBL" id="KAK9717129.1"/>
    </source>
</evidence>